<accession>A0ABU4FBW2</accession>
<dbReference type="InterPro" id="IPR050509">
    <property type="entry name" value="CoA-transferase_III"/>
</dbReference>
<dbReference type="PANTHER" id="PTHR48228">
    <property type="entry name" value="SUCCINYL-COA--D-CITRAMALATE COA-TRANSFERASE"/>
    <property type="match status" value="1"/>
</dbReference>
<dbReference type="SUPFAM" id="SSF89796">
    <property type="entry name" value="CoA-transferase family III (CaiB/BaiF)"/>
    <property type="match status" value="1"/>
</dbReference>
<dbReference type="Gene3D" id="3.40.50.10540">
    <property type="entry name" value="Crotonobetainyl-coa:carnitine coa-transferase, domain 1"/>
    <property type="match status" value="1"/>
</dbReference>
<organism evidence="1 2">
    <name type="scientific">Streptomyces prunicolor</name>
    <dbReference type="NCBI Taxonomy" id="67348"/>
    <lineage>
        <taxon>Bacteria</taxon>
        <taxon>Bacillati</taxon>
        <taxon>Actinomycetota</taxon>
        <taxon>Actinomycetes</taxon>
        <taxon>Kitasatosporales</taxon>
        <taxon>Streptomycetaceae</taxon>
        <taxon>Streptomyces</taxon>
    </lineage>
</organism>
<proteinExistence type="predicted"/>
<keyword evidence="1" id="KW-0808">Transferase</keyword>
<dbReference type="EC" id="2.8.3.-" evidence="1"/>
<dbReference type="Proteomes" id="UP001187346">
    <property type="component" value="Unassembled WGS sequence"/>
</dbReference>
<dbReference type="InterPro" id="IPR023606">
    <property type="entry name" value="CoA-Trfase_III_dom_1_sf"/>
</dbReference>
<name>A0ABU4FBW2_9ACTN</name>
<gene>
    <name evidence="1" type="ORF">R5A26_19185</name>
</gene>
<dbReference type="Gene3D" id="3.30.1540.10">
    <property type="entry name" value="formyl-coa transferase, domain 3"/>
    <property type="match status" value="1"/>
</dbReference>
<dbReference type="GO" id="GO:0016740">
    <property type="term" value="F:transferase activity"/>
    <property type="evidence" value="ECO:0007669"/>
    <property type="project" value="UniProtKB-KW"/>
</dbReference>
<dbReference type="EMBL" id="JAWMAJ010000058">
    <property type="protein sequence ID" value="MDV7218074.1"/>
    <property type="molecule type" value="Genomic_DNA"/>
</dbReference>
<dbReference type="PANTHER" id="PTHR48228:SF2">
    <property type="entry name" value="E-CINNAMOYL-COA:R-PHENYLLACTATE COA TRANSFERASE LARGE SUBUNIT"/>
    <property type="match status" value="1"/>
</dbReference>
<evidence type="ECO:0000313" key="2">
    <source>
        <dbReference type="Proteomes" id="UP001187346"/>
    </source>
</evidence>
<sequence length="406" mass="43938">MTGILNGIKVVELASWAFVPAAGAVLADWGADVVKIEDTRGGDSTRSLVVGGLRRENAAVDADYMMEITNRGKRSIGLDLKSDKGRELFAQLIASADVFLTNWLPGPRARARLDVEDIRAMNPKIIIARGSGQGPRGPESDKGGYDSSSFTARGGVAYALTPPGAEFPFSQGAAFGDLPSGMSLAGGIAGALFHRERTGEPSVVDVSLLAQAMWTMAPDILAAEFFGVDRTPVPPPGSALNPVTNRYRTKDGRWIQLVFLQPDRFWHDFCVRVGRADLADDERFTPSRNLIANADEAVRLLRETFAAQDLEHWTTALADEKGVWSVIASPQEVLADPQAIANEYLVPNKDGLGREYHVVSNPVQFDETRPQSARAPEYGEHTEALLVEAGVTWAEIAEAKELKAIL</sequence>
<comment type="caution">
    <text evidence="1">The sequence shown here is derived from an EMBL/GenBank/DDBJ whole genome shotgun (WGS) entry which is preliminary data.</text>
</comment>
<dbReference type="InterPro" id="IPR044855">
    <property type="entry name" value="CoA-Trfase_III_dom3_sf"/>
</dbReference>
<evidence type="ECO:0000313" key="1">
    <source>
        <dbReference type="EMBL" id="MDV7218074.1"/>
    </source>
</evidence>
<protein>
    <submittedName>
        <fullName evidence="1">CoA transferase</fullName>
        <ecNumber evidence="1">2.8.3.-</ecNumber>
    </submittedName>
</protein>
<dbReference type="RefSeq" id="WP_266866222.1">
    <property type="nucleotide sequence ID" value="NZ_JAPEMW010000001.1"/>
</dbReference>
<dbReference type="InterPro" id="IPR003673">
    <property type="entry name" value="CoA-Trfase_fam_III"/>
</dbReference>
<reference evidence="1 2" key="1">
    <citation type="submission" date="2023-10" db="EMBL/GenBank/DDBJ databases">
        <title>Characterization of rhizosphere-enriched actinobacteria from wheat plants lab-grown on chernevaya soil.</title>
        <authorList>
            <person name="Tikhonova E.N."/>
            <person name="Konopkin A."/>
            <person name="Kravchenko I.K."/>
        </authorList>
    </citation>
    <scope>NUCLEOTIDE SEQUENCE [LARGE SCALE GENOMIC DNA]</scope>
    <source>
        <strain evidence="1 2">RR29</strain>
    </source>
</reference>
<dbReference type="Pfam" id="PF02515">
    <property type="entry name" value="CoA_transf_3"/>
    <property type="match status" value="1"/>
</dbReference>
<keyword evidence="2" id="KW-1185">Reference proteome</keyword>